<dbReference type="Pfam" id="PF13529">
    <property type="entry name" value="Peptidase_C39_2"/>
    <property type="match status" value="1"/>
</dbReference>
<accession>F2JKS0</accession>
<proteinExistence type="predicted"/>
<evidence type="ECO:0000313" key="3">
    <source>
        <dbReference type="Proteomes" id="UP000008467"/>
    </source>
</evidence>
<dbReference type="STRING" id="642492.Clole_1598"/>
<dbReference type="RefSeq" id="WP_013656621.1">
    <property type="nucleotide sequence ID" value="NC_015275.1"/>
</dbReference>
<name>F2JKS0_CELLD</name>
<dbReference type="InterPro" id="IPR039564">
    <property type="entry name" value="Peptidase_C39-like"/>
</dbReference>
<dbReference type="Gene3D" id="3.90.70.10">
    <property type="entry name" value="Cysteine proteinases"/>
    <property type="match status" value="1"/>
</dbReference>
<sequence length="358" mass="40635">MLKKFSETLFKTFLIGILCSIAIVTYGKEKMEMNQMRLKGVPIICQYPQLPTGCEATALTMIFNHSGLVVSKQEVADVLPKISLPHYNQGKKRGGHPNEGFIGNPYSRHSYGVYAEPILKVIENYLPGRSQDLRGKSLEQLLEVVKEGRPVMIWATINMANVSYTQSWLLETGETFWWPNNEHALVIVGYDDKWIYMNDPYSGKEKKFLRTVVNNRYNSLGKQAIAILPEAIPLKLIVNEQEVPLEGAKTVLMKQGEILVPLCYLDELGIITQYHYVENACEWQIPNVQNVIQLKEKEGIGVGYLEDGTKIKIYYELEAGITRVNLKDLLIFSSLEYEINEDALEVQLPCTPSIIENT</sequence>
<dbReference type="AlphaFoldDB" id="F2JKS0"/>
<dbReference type="eggNOG" id="COG4990">
    <property type="taxonomic scope" value="Bacteria"/>
</dbReference>
<feature type="domain" description="Peptidase C39-like" evidence="1">
    <location>
        <begin position="40"/>
        <end position="201"/>
    </location>
</feature>
<evidence type="ECO:0000259" key="1">
    <source>
        <dbReference type="Pfam" id="PF13529"/>
    </source>
</evidence>
<dbReference type="PANTHER" id="PTHR37806:SF1">
    <property type="entry name" value="PEPTIDASE C39-LIKE DOMAIN-CONTAINING PROTEIN"/>
    <property type="match status" value="1"/>
</dbReference>
<dbReference type="EMBL" id="CP002582">
    <property type="protein sequence ID" value="ADZ83323.1"/>
    <property type="molecule type" value="Genomic_DNA"/>
</dbReference>
<keyword evidence="3" id="KW-1185">Reference proteome</keyword>
<gene>
    <name evidence="2" type="ordered locus">Clole_1598</name>
</gene>
<dbReference type="Proteomes" id="UP000008467">
    <property type="component" value="Chromosome"/>
</dbReference>
<dbReference type="KEGG" id="cle:Clole_1598"/>
<reference evidence="2 3" key="1">
    <citation type="journal article" date="2011" name="J. Bacteriol.">
        <title>Complete genome sequence of the cellulose-degrading bacterium Cellulosilyticum lentocellum.</title>
        <authorList>
            <consortium name="US DOE Joint Genome Institute"/>
            <person name="Miller D.A."/>
            <person name="Suen G."/>
            <person name="Bruce D."/>
            <person name="Copeland A."/>
            <person name="Cheng J.F."/>
            <person name="Detter C."/>
            <person name="Goodwin L.A."/>
            <person name="Han C.S."/>
            <person name="Hauser L.J."/>
            <person name="Land M.L."/>
            <person name="Lapidus A."/>
            <person name="Lucas S."/>
            <person name="Meincke L."/>
            <person name="Pitluck S."/>
            <person name="Tapia R."/>
            <person name="Teshima H."/>
            <person name="Woyke T."/>
            <person name="Fox B.G."/>
            <person name="Angert E.R."/>
            <person name="Currie C.R."/>
        </authorList>
    </citation>
    <scope>NUCLEOTIDE SEQUENCE [LARGE SCALE GENOMIC DNA]</scope>
    <source>
        <strain evidence="3">ATCC 49066 / DSM 5427 / NCIMB 11756 / RHM5</strain>
    </source>
</reference>
<protein>
    <recommendedName>
        <fullName evidence="1">Peptidase C39-like domain-containing protein</fullName>
    </recommendedName>
</protein>
<dbReference type="HOGENOM" id="CLU_773154_0_0_9"/>
<dbReference type="PANTHER" id="PTHR37806">
    <property type="entry name" value="LMO0724 PROTEIN"/>
    <property type="match status" value="1"/>
</dbReference>
<organism evidence="2 3">
    <name type="scientific">Cellulosilyticum lentocellum (strain ATCC 49066 / DSM 5427 / NCIMB 11756 / RHM5)</name>
    <name type="common">Clostridium lentocellum</name>
    <dbReference type="NCBI Taxonomy" id="642492"/>
    <lineage>
        <taxon>Bacteria</taxon>
        <taxon>Bacillati</taxon>
        <taxon>Bacillota</taxon>
        <taxon>Clostridia</taxon>
        <taxon>Lachnospirales</taxon>
        <taxon>Cellulosilyticaceae</taxon>
        <taxon>Cellulosilyticum</taxon>
    </lineage>
</organism>
<evidence type="ECO:0000313" key="2">
    <source>
        <dbReference type="EMBL" id="ADZ83323.1"/>
    </source>
</evidence>